<organism evidence="1 2">
    <name type="scientific">Mycteria americana</name>
    <name type="common">Wood stork</name>
    <dbReference type="NCBI Taxonomy" id="33587"/>
    <lineage>
        <taxon>Eukaryota</taxon>
        <taxon>Metazoa</taxon>
        <taxon>Chordata</taxon>
        <taxon>Craniata</taxon>
        <taxon>Vertebrata</taxon>
        <taxon>Euteleostomi</taxon>
        <taxon>Archelosauria</taxon>
        <taxon>Archosauria</taxon>
        <taxon>Dinosauria</taxon>
        <taxon>Saurischia</taxon>
        <taxon>Theropoda</taxon>
        <taxon>Coelurosauria</taxon>
        <taxon>Aves</taxon>
        <taxon>Neognathae</taxon>
        <taxon>Neoaves</taxon>
        <taxon>Aequornithes</taxon>
        <taxon>Ciconiiformes</taxon>
        <taxon>Ciconiidae</taxon>
        <taxon>Mycteria</taxon>
    </lineage>
</organism>
<proteinExistence type="predicted"/>
<keyword evidence="2" id="KW-1185">Reference proteome</keyword>
<name>A0AAN7RWT4_MYCAM</name>
<evidence type="ECO:0000313" key="2">
    <source>
        <dbReference type="Proteomes" id="UP001333110"/>
    </source>
</evidence>
<dbReference type="PANTHER" id="PTHR33332">
    <property type="entry name" value="REVERSE TRANSCRIPTASE DOMAIN-CONTAINING PROTEIN"/>
    <property type="match status" value="1"/>
</dbReference>
<dbReference type="EMBL" id="JAUNZN010000006">
    <property type="protein sequence ID" value="KAK4819530.1"/>
    <property type="molecule type" value="Genomic_DNA"/>
</dbReference>
<protein>
    <submittedName>
        <fullName evidence="1">Uncharacterized protein</fullName>
    </submittedName>
</protein>
<accession>A0AAN7RWT4</accession>
<comment type="caution">
    <text evidence="1">The sequence shown here is derived from an EMBL/GenBank/DDBJ whole genome shotgun (WGS) entry which is preliminary data.</text>
</comment>
<evidence type="ECO:0000313" key="1">
    <source>
        <dbReference type="EMBL" id="KAK4819530.1"/>
    </source>
</evidence>
<dbReference type="Proteomes" id="UP001333110">
    <property type="component" value="Unassembled WGS sequence"/>
</dbReference>
<reference evidence="1 2" key="1">
    <citation type="journal article" date="2023" name="J. Hered.">
        <title>Chromosome-level genome of the wood stork (Mycteria americana) provides insight into avian chromosome evolution.</title>
        <authorList>
            <person name="Flamio R. Jr."/>
            <person name="Ramstad K.M."/>
        </authorList>
    </citation>
    <scope>NUCLEOTIDE SEQUENCE [LARGE SCALE GENOMIC DNA]</scope>
    <source>
        <strain evidence="1">JAX WOST 10</strain>
    </source>
</reference>
<sequence>MLAGLDPLVILYMLCDGTQDDLLHQLPQYREQLCWILHLGWCNPGCTYRLGDKMLECSPAERDVGVSVDGKPSMSHQYVLVAKRANCILGALSTVYLTSQKKLLSHYTQLHLEYCVQFRALQYRKDIKILEYIQKRTTKVVKG</sequence>
<dbReference type="AlphaFoldDB" id="A0AAN7RWT4"/>
<gene>
    <name evidence="1" type="ORF">QYF61_006023</name>
</gene>